<dbReference type="SFLD" id="SFLDS00003">
    <property type="entry name" value="Haloacid_Dehalogenase"/>
    <property type="match status" value="1"/>
</dbReference>
<dbReference type="GO" id="GO:0016787">
    <property type="term" value="F:hydrolase activity"/>
    <property type="evidence" value="ECO:0007669"/>
    <property type="project" value="UniProtKB-KW"/>
</dbReference>
<dbReference type="InterPro" id="IPR023214">
    <property type="entry name" value="HAD_sf"/>
</dbReference>
<dbReference type="STRING" id="1144548.SAMN05443287_104324"/>
<keyword evidence="1" id="KW-0378">Hydrolase</keyword>
<dbReference type="PRINTS" id="PR00413">
    <property type="entry name" value="HADHALOGNASE"/>
</dbReference>
<dbReference type="InterPro" id="IPR006439">
    <property type="entry name" value="HAD-SF_hydro_IA"/>
</dbReference>
<dbReference type="SUPFAM" id="SSF56784">
    <property type="entry name" value="HAD-like"/>
    <property type="match status" value="1"/>
</dbReference>
<dbReference type="InterPro" id="IPR023198">
    <property type="entry name" value="PGP-like_dom2"/>
</dbReference>
<dbReference type="AlphaFoldDB" id="A0A1H6YN82"/>
<evidence type="ECO:0000313" key="2">
    <source>
        <dbReference type="Proteomes" id="UP000198707"/>
    </source>
</evidence>
<accession>A0A1H6YN82</accession>
<dbReference type="PANTHER" id="PTHR43611:SF3">
    <property type="entry name" value="FLAVIN MONONUCLEOTIDE HYDROLASE 1, CHLOROPLATIC"/>
    <property type="match status" value="1"/>
</dbReference>
<dbReference type="PANTHER" id="PTHR43611">
    <property type="entry name" value="ALPHA-D-GLUCOSE 1-PHOSPHATE PHOSPHATASE"/>
    <property type="match status" value="1"/>
</dbReference>
<gene>
    <name evidence="1" type="ORF">SAMN05443287_104324</name>
</gene>
<name>A0A1H6YN82_9ACTN</name>
<dbReference type="SFLD" id="SFLDG01129">
    <property type="entry name" value="C1.5:_HAD__Beta-PGM__Phosphata"/>
    <property type="match status" value="1"/>
</dbReference>
<dbReference type="NCBIfam" id="TIGR01509">
    <property type="entry name" value="HAD-SF-IA-v3"/>
    <property type="match status" value="1"/>
</dbReference>
<evidence type="ECO:0000313" key="1">
    <source>
        <dbReference type="EMBL" id="SEJ42739.1"/>
    </source>
</evidence>
<dbReference type="Proteomes" id="UP000198707">
    <property type="component" value="Unassembled WGS sequence"/>
</dbReference>
<dbReference type="InterPro" id="IPR036412">
    <property type="entry name" value="HAD-like_sf"/>
</dbReference>
<reference evidence="2" key="1">
    <citation type="submission" date="2016-10" db="EMBL/GenBank/DDBJ databases">
        <authorList>
            <person name="Varghese N."/>
            <person name="Submissions S."/>
        </authorList>
    </citation>
    <scope>NUCLEOTIDE SEQUENCE [LARGE SCALE GENOMIC DNA]</scope>
    <source>
        <strain evidence="2">CGMCC 4.7038</strain>
    </source>
</reference>
<dbReference type="Gene3D" id="1.10.150.240">
    <property type="entry name" value="Putative phosphatase, domain 2"/>
    <property type="match status" value="1"/>
</dbReference>
<dbReference type="Gene3D" id="3.40.50.1000">
    <property type="entry name" value="HAD superfamily/HAD-like"/>
    <property type="match status" value="1"/>
</dbReference>
<keyword evidence="2" id="KW-1185">Reference proteome</keyword>
<sequence length="202" mass="22038">MVPPDVAVFDLGGVVCRFDSQARLDGLAQACGSRLEVVQDALFTSGFDRDCDRGIHPAEDLWHRVRALGFRGSMDELANLWALAFQPCDDVLALVRQCRERRPTALLTDNGHLLLSALPRVLPTVAEAFDQLLFSCTLGSVKPDPAVFEAALTRLSVPAERAFFVDDSERNVAAARRAGLRAETFTDADALARDLRATGLID</sequence>
<dbReference type="Pfam" id="PF00702">
    <property type="entry name" value="Hydrolase"/>
    <property type="match status" value="1"/>
</dbReference>
<proteinExistence type="predicted"/>
<organism evidence="1 2">
    <name type="scientific">Micromonospora phaseoli</name>
    <dbReference type="NCBI Taxonomy" id="1144548"/>
    <lineage>
        <taxon>Bacteria</taxon>
        <taxon>Bacillati</taxon>
        <taxon>Actinomycetota</taxon>
        <taxon>Actinomycetes</taxon>
        <taxon>Micromonosporales</taxon>
        <taxon>Micromonosporaceae</taxon>
        <taxon>Micromonospora</taxon>
    </lineage>
</organism>
<dbReference type="EMBL" id="FNYV01000004">
    <property type="protein sequence ID" value="SEJ42739.1"/>
    <property type="molecule type" value="Genomic_DNA"/>
</dbReference>
<protein>
    <submittedName>
        <fullName evidence="1">Putative hydrolase of the HAD superfamily</fullName>
    </submittedName>
</protein>